<gene>
    <name evidence="1" type="ORF">OUZ56_030310</name>
</gene>
<protein>
    <submittedName>
        <fullName evidence="1">Uncharacterized protein</fullName>
    </submittedName>
</protein>
<keyword evidence="2" id="KW-1185">Reference proteome</keyword>
<comment type="caution">
    <text evidence="1">The sequence shown here is derived from an EMBL/GenBank/DDBJ whole genome shotgun (WGS) entry which is preliminary data.</text>
</comment>
<reference evidence="1 2" key="1">
    <citation type="journal article" date="2023" name="Nucleic Acids Res.">
        <title>The hologenome of Daphnia magna reveals possible DNA methylation and microbiome-mediated evolution of the host genome.</title>
        <authorList>
            <person name="Chaturvedi A."/>
            <person name="Li X."/>
            <person name="Dhandapani V."/>
            <person name="Marshall H."/>
            <person name="Kissane S."/>
            <person name="Cuenca-Cambronero M."/>
            <person name="Asole G."/>
            <person name="Calvet F."/>
            <person name="Ruiz-Romero M."/>
            <person name="Marangio P."/>
            <person name="Guigo R."/>
            <person name="Rago D."/>
            <person name="Mirbahai L."/>
            <person name="Eastwood N."/>
            <person name="Colbourne J.K."/>
            <person name="Zhou J."/>
            <person name="Mallon E."/>
            <person name="Orsini L."/>
        </authorList>
    </citation>
    <scope>NUCLEOTIDE SEQUENCE [LARGE SCALE GENOMIC DNA]</scope>
    <source>
        <strain evidence="1">LRV0_1</strain>
    </source>
</reference>
<name>A0ABQ9ZQX1_9CRUS</name>
<sequence>MLAKPWPSCVRKKGTSPVVPICSWAGTNSLKDHGMLTSYVWVEIYSTELKLANILRAETVKTHAEKFCKEILMFTK</sequence>
<evidence type="ECO:0000313" key="1">
    <source>
        <dbReference type="EMBL" id="KAK4015328.1"/>
    </source>
</evidence>
<accession>A0ABQ9ZQX1</accession>
<dbReference type="EMBL" id="JAOYFB010000005">
    <property type="protein sequence ID" value="KAK4015328.1"/>
    <property type="molecule type" value="Genomic_DNA"/>
</dbReference>
<dbReference type="Proteomes" id="UP001234178">
    <property type="component" value="Unassembled WGS sequence"/>
</dbReference>
<evidence type="ECO:0000313" key="2">
    <source>
        <dbReference type="Proteomes" id="UP001234178"/>
    </source>
</evidence>
<proteinExistence type="predicted"/>
<organism evidence="1 2">
    <name type="scientific">Daphnia magna</name>
    <dbReference type="NCBI Taxonomy" id="35525"/>
    <lineage>
        <taxon>Eukaryota</taxon>
        <taxon>Metazoa</taxon>
        <taxon>Ecdysozoa</taxon>
        <taxon>Arthropoda</taxon>
        <taxon>Crustacea</taxon>
        <taxon>Branchiopoda</taxon>
        <taxon>Diplostraca</taxon>
        <taxon>Cladocera</taxon>
        <taxon>Anomopoda</taxon>
        <taxon>Daphniidae</taxon>
        <taxon>Daphnia</taxon>
    </lineage>
</organism>